<evidence type="ECO:0000313" key="1">
    <source>
        <dbReference type="EMBL" id="KAB2636402.1"/>
    </source>
</evidence>
<reference evidence="1 2" key="1">
    <citation type="submission" date="2019-09" db="EMBL/GenBank/DDBJ databases">
        <authorList>
            <person name="Ou C."/>
        </authorList>
    </citation>
    <scope>NUCLEOTIDE SEQUENCE [LARGE SCALE GENOMIC DNA]</scope>
    <source>
        <strain evidence="1">S2</strain>
        <tissue evidence="1">Leaf</tissue>
    </source>
</reference>
<dbReference type="AlphaFoldDB" id="A0A5N5ID22"/>
<keyword evidence="2" id="KW-1185">Reference proteome</keyword>
<dbReference type="OrthoDB" id="27298at2759"/>
<name>A0A5N5ID22_9ROSA</name>
<evidence type="ECO:0000313" key="2">
    <source>
        <dbReference type="Proteomes" id="UP000327157"/>
    </source>
</evidence>
<sequence length="64" mass="7369">MLTEAGRELKLEVMKRQLLFDLSVKSLDGTFCCRKMKREYEMILKKALQSVCLLNSDTITSVIV</sequence>
<dbReference type="EMBL" id="SMOL01000004">
    <property type="protein sequence ID" value="KAB2636402.1"/>
    <property type="molecule type" value="Genomic_DNA"/>
</dbReference>
<organism evidence="1 2">
    <name type="scientific">Pyrus ussuriensis x Pyrus communis</name>
    <dbReference type="NCBI Taxonomy" id="2448454"/>
    <lineage>
        <taxon>Eukaryota</taxon>
        <taxon>Viridiplantae</taxon>
        <taxon>Streptophyta</taxon>
        <taxon>Embryophyta</taxon>
        <taxon>Tracheophyta</taxon>
        <taxon>Spermatophyta</taxon>
        <taxon>Magnoliopsida</taxon>
        <taxon>eudicotyledons</taxon>
        <taxon>Gunneridae</taxon>
        <taxon>Pentapetalae</taxon>
        <taxon>rosids</taxon>
        <taxon>fabids</taxon>
        <taxon>Rosales</taxon>
        <taxon>Rosaceae</taxon>
        <taxon>Amygdaloideae</taxon>
        <taxon>Maleae</taxon>
        <taxon>Pyrus</taxon>
    </lineage>
</organism>
<gene>
    <name evidence="1" type="ORF">D8674_026936</name>
</gene>
<reference evidence="1 2" key="3">
    <citation type="submission" date="2019-11" db="EMBL/GenBank/DDBJ databases">
        <title>A de novo genome assembly of a pear dwarfing rootstock.</title>
        <authorList>
            <person name="Wang F."/>
            <person name="Wang J."/>
            <person name="Li S."/>
            <person name="Zhang Y."/>
            <person name="Fang M."/>
            <person name="Ma L."/>
            <person name="Zhao Y."/>
            <person name="Jiang S."/>
        </authorList>
    </citation>
    <scope>NUCLEOTIDE SEQUENCE [LARGE SCALE GENOMIC DNA]</scope>
    <source>
        <strain evidence="1">S2</strain>
        <tissue evidence="1">Leaf</tissue>
    </source>
</reference>
<dbReference type="Proteomes" id="UP000327157">
    <property type="component" value="Chromosome 5"/>
</dbReference>
<reference evidence="2" key="2">
    <citation type="submission" date="2019-10" db="EMBL/GenBank/DDBJ databases">
        <title>A de novo genome assembly of a pear dwarfing rootstock.</title>
        <authorList>
            <person name="Wang F."/>
            <person name="Wang J."/>
            <person name="Li S."/>
            <person name="Zhang Y."/>
            <person name="Fang M."/>
            <person name="Ma L."/>
            <person name="Zhao Y."/>
            <person name="Jiang S."/>
        </authorList>
    </citation>
    <scope>NUCLEOTIDE SEQUENCE [LARGE SCALE GENOMIC DNA]</scope>
</reference>
<accession>A0A5N5ID22</accession>
<proteinExistence type="predicted"/>
<comment type="caution">
    <text evidence="1">The sequence shown here is derived from an EMBL/GenBank/DDBJ whole genome shotgun (WGS) entry which is preliminary data.</text>
</comment>
<protein>
    <submittedName>
        <fullName evidence="1">Uncharacterized protein</fullName>
    </submittedName>
</protein>